<proteinExistence type="predicted"/>
<dbReference type="EMBL" id="SSGD01000110">
    <property type="protein sequence ID" value="TXI53230.1"/>
    <property type="molecule type" value="Genomic_DNA"/>
</dbReference>
<organism evidence="1 2">
    <name type="scientific">Mycolicibacter arupensis</name>
    <dbReference type="NCBI Taxonomy" id="342002"/>
    <lineage>
        <taxon>Bacteria</taxon>
        <taxon>Bacillati</taxon>
        <taxon>Actinomycetota</taxon>
        <taxon>Actinomycetes</taxon>
        <taxon>Mycobacteriales</taxon>
        <taxon>Mycobacteriaceae</taxon>
        <taxon>Mycolicibacter</taxon>
    </lineage>
</organism>
<dbReference type="Proteomes" id="UP000321797">
    <property type="component" value="Unassembled WGS sequence"/>
</dbReference>
<evidence type="ECO:0000313" key="2">
    <source>
        <dbReference type="Proteomes" id="UP000321797"/>
    </source>
</evidence>
<evidence type="ECO:0000313" key="1">
    <source>
        <dbReference type="EMBL" id="TXI53230.1"/>
    </source>
</evidence>
<dbReference type="RefSeq" id="WP_149772831.1">
    <property type="nucleotide sequence ID" value="NZ_SSGD01000110.1"/>
</dbReference>
<dbReference type="AlphaFoldDB" id="A0A5B1MES7"/>
<comment type="caution">
    <text evidence="1">The sequence shown here is derived from an EMBL/GenBank/DDBJ whole genome shotgun (WGS) entry which is preliminary data.</text>
</comment>
<reference evidence="1 2" key="1">
    <citation type="submission" date="2018-09" db="EMBL/GenBank/DDBJ databases">
        <title>Metagenome Assembled Genomes from an Advanced Water Purification Facility.</title>
        <authorList>
            <person name="Stamps B.W."/>
            <person name="Spear J.R."/>
        </authorList>
    </citation>
    <scope>NUCLEOTIDE SEQUENCE [LARGE SCALE GENOMIC DNA]</scope>
    <source>
        <strain evidence="1">Bin_29_2</strain>
    </source>
</reference>
<name>A0A5B1MES7_9MYCO</name>
<sequence length="147" mass="15997">MDGLHLIQGTIQGTQSIDDRIPIRRRGQTDAWERTECAVLHGVGIGDRQDHADAFRTTLMGALEKARMRRNSSSKRTAPDGLHGLAIAGLGRPHAGVVNMKLSVVTTIPIAITLPTMDGDQRGGCHFDDTRHGLVGRHREDVLDPAH</sequence>
<accession>A0A5B1MES7</accession>
<gene>
    <name evidence="1" type="ORF">E6Q54_16765</name>
</gene>
<protein>
    <submittedName>
        <fullName evidence="1">Uncharacterized protein</fullName>
    </submittedName>
</protein>